<evidence type="ECO:0000256" key="5">
    <source>
        <dbReference type="ARBA" id="ARBA00022694"/>
    </source>
</evidence>
<evidence type="ECO:0000313" key="12">
    <source>
        <dbReference type="Proteomes" id="UP001429357"/>
    </source>
</evidence>
<protein>
    <recommendedName>
        <fullName evidence="3">tRNA threonylcarbamoyladenosine biosynthesis protein TsaE</fullName>
    </recommendedName>
    <alternativeName>
        <fullName evidence="10">t(6)A37 threonylcarbamoyladenosine biosynthesis protein TsaE</fullName>
    </alternativeName>
</protein>
<dbReference type="NCBIfam" id="TIGR00150">
    <property type="entry name" value="T6A_YjeE"/>
    <property type="match status" value="1"/>
</dbReference>
<evidence type="ECO:0000256" key="4">
    <source>
        <dbReference type="ARBA" id="ARBA00022490"/>
    </source>
</evidence>
<accession>A0ABV0F3Z1</accession>
<reference evidence="12" key="1">
    <citation type="submission" date="2016-06" db="EMBL/GenBank/DDBJ databases">
        <title>Four novel species of enterococci isolated from chicken manure.</title>
        <authorList>
            <person name="Van Tyne D."/>
        </authorList>
    </citation>
    <scope>NUCLEOTIDE SEQUENCE [LARGE SCALE GENOMIC DNA]</scope>
    <source>
        <strain evidence="12">JM9A</strain>
    </source>
</reference>
<keyword evidence="6" id="KW-0479">Metal-binding</keyword>
<evidence type="ECO:0000256" key="1">
    <source>
        <dbReference type="ARBA" id="ARBA00004496"/>
    </source>
</evidence>
<dbReference type="Gene3D" id="3.40.50.300">
    <property type="entry name" value="P-loop containing nucleotide triphosphate hydrolases"/>
    <property type="match status" value="1"/>
</dbReference>
<evidence type="ECO:0000256" key="9">
    <source>
        <dbReference type="ARBA" id="ARBA00022842"/>
    </source>
</evidence>
<sequence>MELHNLTETEAFAEIIGKVAAPGDVLILTGELGAGKTTLTKGIAKGLGIKQLIKSPTYTIIREYNSGRLPLYHMDIYRVESGADDLGLEDYFEGEGLCVVEWGNLLADSRPEDYLELTLIKDAKDENQREVTLQAHGPQASAFETRILTSWEP</sequence>
<evidence type="ECO:0000313" key="11">
    <source>
        <dbReference type="EMBL" id="MEO1782778.1"/>
    </source>
</evidence>
<keyword evidence="5" id="KW-0819">tRNA processing</keyword>
<gene>
    <name evidence="11" type="ORF">BAU18_002393</name>
</gene>
<evidence type="ECO:0000256" key="6">
    <source>
        <dbReference type="ARBA" id="ARBA00022723"/>
    </source>
</evidence>
<keyword evidence="7" id="KW-0547">Nucleotide-binding</keyword>
<evidence type="ECO:0000256" key="3">
    <source>
        <dbReference type="ARBA" id="ARBA00019010"/>
    </source>
</evidence>
<dbReference type="RefSeq" id="WP_161869821.1">
    <property type="nucleotide sequence ID" value="NZ_JBMRGR010000001.1"/>
</dbReference>
<dbReference type="EMBL" id="MAEI02000001">
    <property type="protein sequence ID" value="MEO1782778.1"/>
    <property type="molecule type" value="Genomic_DNA"/>
</dbReference>
<proteinExistence type="inferred from homology"/>
<evidence type="ECO:0000256" key="2">
    <source>
        <dbReference type="ARBA" id="ARBA00007599"/>
    </source>
</evidence>
<dbReference type="Pfam" id="PF02367">
    <property type="entry name" value="TsaE"/>
    <property type="match status" value="1"/>
</dbReference>
<reference evidence="11 12" key="2">
    <citation type="submission" date="2024-02" db="EMBL/GenBank/DDBJ databases">
        <title>The Genome Sequence of Enterococcus diestrammenae JM9A.</title>
        <authorList>
            <person name="Earl A."/>
            <person name="Manson A."/>
            <person name="Gilmore M."/>
            <person name="Sanders J."/>
            <person name="Shea T."/>
            <person name="Howe W."/>
            <person name="Livny J."/>
            <person name="Cuomo C."/>
            <person name="Neafsey D."/>
            <person name="Birren B."/>
        </authorList>
    </citation>
    <scope>NUCLEOTIDE SEQUENCE [LARGE SCALE GENOMIC DNA]</scope>
    <source>
        <strain evidence="11 12">JM9A</strain>
    </source>
</reference>
<dbReference type="PANTHER" id="PTHR33540">
    <property type="entry name" value="TRNA THREONYLCARBAMOYLADENOSINE BIOSYNTHESIS PROTEIN TSAE"/>
    <property type="match status" value="1"/>
</dbReference>
<dbReference type="InterPro" id="IPR027417">
    <property type="entry name" value="P-loop_NTPase"/>
</dbReference>
<evidence type="ECO:0000256" key="8">
    <source>
        <dbReference type="ARBA" id="ARBA00022840"/>
    </source>
</evidence>
<keyword evidence="8" id="KW-0067">ATP-binding</keyword>
<comment type="subcellular location">
    <subcellularLocation>
        <location evidence="1">Cytoplasm</location>
    </subcellularLocation>
</comment>
<dbReference type="Proteomes" id="UP001429357">
    <property type="component" value="Unassembled WGS sequence"/>
</dbReference>
<keyword evidence="9" id="KW-0460">Magnesium</keyword>
<dbReference type="SUPFAM" id="SSF52540">
    <property type="entry name" value="P-loop containing nucleoside triphosphate hydrolases"/>
    <property type="match status" value="1"/>
</dbReference>
<name>A0ABV0F3Z1_9ENTE</name>
<dbReference type="PANTHER" id="PTHR33540:SF2">
    <property type="entry name" value="TRNA THREONYLCARBAMOYLADENOSINE BIOSYNTHESIS PROTEIN TSAE"/>
    <property type="match status" value="1"/>
</dbReference>
<organism evidence="11 12">
    <name type="scientific">Enterococcus diestrammenae</name>
    <dbReference type="NCBI Taxonomy" id="1155073"/>
    <lineage>
        <taxon>Bacteria</taxon>
        <taxon>Bacillati</taxon>
        <taxon>Bacillota</taxon>
        <taxon>Bacilli</taxon>
        <taxon>Lactobacillales</taxon>
        <taxon>Enterococcaceae</taxon>
        <taxon>Enterococcus</taxon>
    </lineage>
</organism>
<comment type="similarity">
    <text evidence="2">Belongs to the TsaE family.</text>
</comment>
<evidence type="ECO:0000256" key="7">
    <source>
        <dbReference type="ARBA" id="ARBA00022741"/>
    </source>
</evidence>
<keyword evidence="12" id="KW-1185">Reference proteome</keyword>
<comment type="caution">
    <text evidence="11">The sequence shown here is derived from an EMBL/GenBank/DDBJ whole genome shotgun (WGS) entry which is preliminary data.</text>
</comment>
<evidence type="ECO:0000256" key="10">
    <source>
        <dbReference type="ARBA" id="ARBA00032441"/>
    </source>
</evidence>
<dbReference type="InterPro" id="IPR003442">
    <property type="entry name" value="T6A_TsaE"/>
</dbReference>
<keyword evidence="4" id="KW-0963">Cytoplasm</keyword>